<evidence type="ECO:0000256" key="4">
    <source>
        <dbReference type="ARBA" id="ARBA00022461"/>
    </source>
</evidence>
<dbReference type="OMA" id="WDRRIQT"/>
<dbReference type="AlphaFoldDB" id="A0A0N5CJF3"/>
<gene>
    <name evidence="14" type="ORF">TCLT_LOCUS159</name>
</gene>
<dbReference type="WBParaSite" id="TCLT_0000015801-mRNA-1">
    <property type="protein sequence ID" value="TCLT_0000015801-mRNA-1"/>
    <property type="gene ID" value="TCLT_0000015801"/>
</dbReference>
<comment type="similarity">
    <text evidence="2 13">Belongs to the amiloride-sensitive sodium channel (TC 1.A.6) family.</text>
</comment>
<keyword evidence="10" id="KW-0325">Glycoprotein</keyword>
<evidence type="ECO:0000256" key="10">
    <source>
        <dbReference type="ARBA" id="ARBA00023180"/>
    </source>
</evidence>
<evidence type="ECO:0000256" key="13">
    <source>
        <dbReference type="RuleBase" id="RU000679"/>
    </source>
</evidence>
<evidence type="ECO:0000256" key="6">
    <source>
        <dbReference type="ARBA" id="ARBA00022989"/>
    </source>
</evidence>
<evidence type="ECO:0000256" key="1">
    <source>
        <dbReference type="ARBA" id="ARBA00004141"/>
    </source>
</evidence>
<keyword evidence="9" id="KW-0472">Membrane</keyword>
<accession>A0A0N5CJF3</accession>
<dbReference type="InterPro" id="IPR001873">
    <property type="entry name" value="ENaC"/>
</dbReference>
<dbReference type="GO" id="GO:0015280">
    <property type="term" value="F:ligand-gated sodium channel activity"/>
    <property type="evidence" value="ECO:0007669"/>
    <property type="project" value="TreeGrafter"/>
</dbReference>
<keyword evidence="11 13" id="KW-0739">Sodium transport</keyword>
<evidence type="ECO:0000256" key="12">
    <source>
        <dbReference type="ARBA" id="ARBA00023303"/>
    </source>
</evidence>
<evidence type="ECO:0000256" key="9">
    <source>
        <dbReference type="ARBA" id="ARBA00023136"/>
    </source>
</evidence>
<evidence type="ECO:0000256" key="7">
    <source>
        <dbReference type="ARBA" id="ARBA00023053"/>
    </source>
</evidence>
<evidence type="ECO:0000256" key="8">
    <source>
        <dbReference type="ARBA" id="ARBA00023065"/>
    </source>
</evidence>
<evidence type="ECO:0000256" key="2">
    <source>
        <dbReference type="ARBA" id="ARBA00007193"/>
    </source>
</evidence>
<dbReference type="Proteomes" id="UP000276776">
    <property type="component" value="Unassembled WGS sequence"/>
</dbReference>
<dbReference type="Pfam" id="PF00858">
    <property type="entry name" value="ASC"/>
    <property type="match status" value="1"/>
</dbReference>
<dbReference type="GO" id="GO:0005886">
    <property type="term" value="C:plasma membrane"/>
    <property type="evidence" value="ECO:0007669"/>
    <property type="project" value="TreeGrafter"/>
</dbReference>
<dbReference type="PANTHER" id="PTHR11690:SF227">
    <property type="entry name" value="AMILORIDE-SENSITIVE SODIUM CHANNEL"/>
    <property type="match status" value="1"/>
</dbReference>
<evidence type="ECO:0000256" key="3">
    <source>
        <dbReference type="ARBA" id="ARBA00022448"/>
    </source>
</evidence>
<evidence type="ECO:0000313" key="16">
    <source>
        <dbReference type="WBParaSite" id="TCLT_0000015801-mRNA-1"/>
    </source>
</evidence>
<proteinExistence type="inferred from homology"/>
<dbReference type="PANTHER" id="PTHR11690">
    <property type="entry name" value="AMILORIDE-SENSITIVE SODIUM CHANNEL-RELATED"/>
    <property type="match status" value="1"/>
</dbReference>
<reference evidence="14 15" key="2">
    <citation type="submission" date="2018-11" db="EMBL/GenBank/DDBJ databases">
        <authorList>
            <consortium name="Pathogen Informatics"/>
        </authorList>
    </citation>
    <scope>NUCLEOTIDE SEQUENCE [LARGE SCALE GENOMIC DNA]</scope>
</reference>
<sequence>MFERKLLNPSYHKGPNWKALCSYQKWTKYILWSLIAFLAGLTVRDVLQLCSQFISDPKQTAFKMIFNESMSMPNLTFCISKDQAFSHFNLYNMTELASDWDLIVEENLLNMTSRESFLNSAWDFRVIIEAYEVIAAISSIERETSLNGSAHSITYFRIHPAFQEKRRLVQIYLNAIKERNVTFSELTQKTGTEILKRLMKQFARLVFSDEEMISTDIRISWISQMQMCFQPLFSIDNFKPIEDQGPFFVLLMSHNTAKLNGIKVDCMSVDFHGRPSSIARFMQGKNQVMDGFIDDLCLGLRHEVFISVRIYYEMIENDNEGTACRDIDDSQENEFECHSRCRLQMIREMCNCTAHSLSYLVNDDMEYNQNPLCNYTKCIIDQRQKYDEKECTKSCFRNCKQIRFQIDRETNGPMLQKDLTMIRLNWRSFEYLSLEQDRVYSITSFIAELGGSIGVWLGLSVLSLFQVVSL</sequence>
<evidence type="ECO:0000256" key="5">
    <source>
        <dbReference type="ARBA" id="ARBA00022692"/>
    </source>
</evidence>
<evidence type="ECO:0000313" key="15">
    <source>
        <dbReference type="Proteomes" id="UP000276776"/>
    </source>
</evidence>
<keyword evidence="7" id="KW-0915">Sodium</keyword>
<dbReference type="OrthoDB" id="6502088at2759"/>
<keyword evidence="3 13" id="KW-0813">Transport</keyword>
<evidence type="ECO:0000313" key="14">
    <source>
        <dbReference type="EMBL" id="VDM95013.1"/>
    </source>
</evidence>
<keyword evidence="15" id="KW-1185">Reference proteome</keyword>
<keyword evidence="8 13" id="KW-0406">Ion transport</keyword>
<evidence type="ECO:0000256" key="11">
    <source>
        <dbReference type="ARBA" id="ARBA00023201"/>
    </source>
</evidence>
<dbReference type="PRINTS" id="PR01078">
    <property type="entry name" value="AMINACHANNEL"/>
</dbReference>
<keyword evidence="4 13" id="KW-0894">Sodium channel</keyword>
<dbReference type="Gene3D" id="1.10.287.770">
    <property type="entry name" value="YojJ-like"/>
    <property type="match status" value="1"/>
</dbReference>
<protein>
    <submittedName>
        <fullName evidence="16">Amiloride-sensitive sodium channel</fullName>
    </submittedName>
</protein>
<comment type="subcellular location">
    <subcellularLocation>
        <location evidence="1">Membrane</location>
        <topology evidence="1">Multi-pass membrane protein</topology>
    </subcellularLocation>
</comment>
<dbReference type="EMBL" id="UYYF01000009">
    <property type="protein sequence ID" value="VDM95013.1"/>
    <property type="molecule type" value="Genomic_DNA"/>
</dbReference>
<keyword evidence="6" id="KW-1133">Transmembrane helix</keyword>
<keyword evidence="5 13" id="KW-0812">Transmembrane</keyword>
<organism evidence="16">
    <name type="scientific">Thelazia callipaeda</name>
    <name type="common">Oriental eyeworm</name>
    <name type="synonym">Parasitic nematode</name>
    <dbReference type="NCBI Taxonomy" id="103827"/>
    <lineage>
        <taxon>Eukaryota</taxon>
        <taxon>Metazoa</taxon>
        <taxon>Ecdysozoa</taxon>
        <taxon>Nematoda</taxon>
        <taxon>Chromadorea</taxon>
        <taxon>Rhabditida</taxon>
        <taxon>Spirurina</taxon>
        <taxon>Spiruromorpha</taxon>
        <taxon>Thelazioidea</taxon>
        <taxon>Thelaziidae</taxon>
        <taxon>Thelazia</taxon>
    </lineage>
</organism>
<keyword evidence="12 13" id="KW-0407">Ion channel</keyword>
<reference evidence="16" key="1">
    <citation type="submission" date="2017-02" db="UniProtKB">
        <authorList>
            <consortium name="WormBaseParasite"/>
        </authorList>
    </citation>
    <scope>IDENTIFICATION</scope>
</reference>
<name>A0A0N5CJF3_THECL</name>